<dbReference type="InterPro" id="IPR018841">
    <property type="entry name" value="DUF2442"/>
</dbReference>
<organism evidence="1 2">
    <name type="scientific">Mesorhizobium cantuariense</name>
    <dbReference type="NCBI Taxonomy" id="1300275"/>
    <lineage>
        <taxon>Bacteria</taxon>
        <taxon>Pseudomonadati</taxon>
        <taxon>Pseudomonadota</taxon>
        <taxon>Alphaproteobacteria</taxon>
        <taxon>Hyphomicrobiales</taxon>
        <taxon>Phyllobacteriaceae</taxon>
        <taxon>Mesorhizobium</taxon>
    </lineage>
</organism>
<proteinExistence type="predicted"/>
<evidence type="ECO:0000313" key="1">
    <source>
        <dbReference type="EMBL" id="MFC3326420.1"/>
    </source>
</evidence>
<name>A0ABV7MXL7_9HYPH</name>
<protein>
    <submittedName>
        <fullName evidence="1">DUF2442 domain-containing protein</fullName>
    </submittedName>
</protein>
<dbReference type="RefSeq" id="WP_378985244.1">
    <property type="nucleotide sequence ID" value="NZ_JBHRVD010000001.1"/>
</dbReference>
<accession>A0ABV7MXL7</accession>
<reference evidence="2" key="1">
    <citation type="journal article" date="2019" name="Int. J. Syst. Evol. Microbiol.">
        <title>The Global Catalogue of Microorganisms (GCM) 10K type strain sequencing project: providing services to taxonomists for standard genome sequencing and annotation.</title>
        <authorList>
            <consortium name="The Broad Institute Genomics Platform"/>
            <consortium name="The Broad Institute Genome Sequencing Center for Infectious Disease"/>
            <person name="Wu L."/>
            <person name="Ma J."/>
        </authorList>
    </citation>
    <scope>NUCLEOTIDE SEQUENCE [LARGE SCALE GENOMIC DNA]</scope>
    <source>
        <strain evidence="2">ICMP 19515</strain>
    </source>
</reference>
<dbReference type="InterPro" id="IPR010982">
    <property type="entry name" value="Lambda_DNA-bd_dom_sf"/>
</dbReference>
<dbReference type="Proteomes" id="UP001595648">
    <property type="component" value="Unassembled WGS sequence"/>
</dbReference>
<comment type="caution">
    <text evidence="1">The sequence shown here is derived from an EMBL/GenBank/DDBJ whole genome shotgun (WGS) entry which is preliminary data.</text>
</comment>
<evidence type="ECO:0000313" key="2">
    <source>
        <dbReference type="Proteomes" id="UP001595648"/>
    </source>
</evidence>
<dbReference type="Gene3D" id="1.10.260.40">
    <property type="entry name" value="lambda repressor-like DNA-binding domains"/>
    <property type="match status" value="1"/>
</dbReference>
<keyword evidence="2" id="KW-1185">Reference proteome</keyword>
<dbReference type="SUPFAM" id="SSF47413">
    <property type="entry name" value="lambda repressor-like DNA-binding domains"/>
    <property type="match status" value="1"/>
</dbReference>
<gene>
    <name evidence="1" type="ORF">ACFOJ9_32395</name>
</gene>
<dbReference type="InterPro" id="IPR036782">
    <property type="entry name" value="NE0471-like_N"/>
</dbReference>
<dbReference type="SUPFAM" id="SSF143880">
    <property type="entry name" value="NE0471 N-terminal domain-like"/>
    <property type="match status" value="1"/>
</dbReference>
<dbReference type="Pfam" id="PF10387">
    <property type="entry name" value="DUF2442"/>
    <property type="match status" value="1"/>
</dbReference>
<sequence>MDNEIVTKGRPLPRIAAATIIDNRRVRVTWRNGNSVTVDLAPVLNSHRHFIPLRTDEESFATMRVNDEGTALEWDGGIELSAVWIATLPAVGMENGEFRQIMDKLSYSLDGMALQLDVSRRLIAMYRGSAPIPNSIALAARYLAEKADER</sequence>
<dbReference type="EMBL" id="JBHRVD010000001">
    <property type="protein sequence ID" value="MFC3326420.1"/>
    <property type="molecule type" value="Genomic_DNA"/>
</dbReference>
<dbReference type="Gene3D" id="3.30.2020.10">
    <property type="entry name" value="NE0471-like N-terminal domain"/>
    <property type="match status" value="1"/>
</dbReference>